<dbReference type="InterPro" id="IPR002104">
    <property type="entry name" value="Integrase_catalytic"/>
</dbReference>
<keyword evidence="1" id="KW-0233">DNA recombination</keyword>
<gene>
    <name evidence="3" type="ORF">COW36_24945</name>
</gene>
<dbReference type="PANTHER" id="PTHR30349">
    <property type="entry name" value="PHAGE INTEGRASE-RELATED"/>
    <property type="match status" value="1"/>
</dbReference>
<organism evidence="3 4">
    <name type="scientific">bacterium (Candidatus Blackallbacteria) CG17_big_fil_post_rev_8_21_14_2_50_48_46</name>
    <dbReference type="NCBI Taxonomy" id="2014261"/>
    <lineage>
        <taxon>Bacteria</taxon>
        <taxon>Candidatus Blackallbacteria</taxon>
    </lineage>
</organism>
<dbReference type="PANTHER" id="PTHR30349:SF64">
    <property type="entry name" value="PROPHAGE INTEGRASE INTD-RELATED"/>
    <property type="match status" value="1"/>
</dbReference>
<dbReference type="Gene3D" id="1.10.443.10">
    <property type="entry name" value="Intergrase catalytic core"/>
    <property type="match status" value="1"/>
</dbReference>
<dbReference type="Proteomes" id="UP000231019">
    <property type="component" value="Unassembled WGS sequence"/>
</dbReference>
<dbReference type="SUPFAM" id="SSF56349">
    <property type="entry name" value="DNA breaking-rejoining enzymes"/>
    <property type="match status" value="1"/>
</dbReference>
<accession>A0A2M7FWU7</accession>
<evidence type="ECO:0000313" key="3">
    <source>
        <dbReference type="EMBL" id="PIW13652.1"/>
    </source>
</evidence>
<sequence>MLQPSQFRPLKTSYNTAFQAGFMACAQIMGLKWSAQAGISEQLVQPLVVAGMVSAFEQYLIITKGCRPSSLANARCILGKFERHLQGQGSACYPHQVLDLVHTFLVRFHHPAYRYTAIYYLRLFFDFLGWKENPARQVKLPKINPAQGRHFLAPEECRGLMAYLASQAELGKMLREQALFLLLLYTGIRIGEALALAWEDIAQDGTILIRDSKTHTARIIYIPKLVWNALGQYRDTCPQGRYAFPGKSPEYPITYGVIRVAFKNILCHVGIDRRGCNLHSLRHTFARSCIQAGMRREEIQQFLGHKDIRTTEIYTRLLAEDVRQQSPLAHKAVANFISGSLSLSVFKIRKPR</sequence>
<proteinExistence type="predicted"/>
<dbReference type="GO" id="GO:0003677">
    <property type="term" value="F:DNA binding"/>
    <property type="evidence" value="ECO:0007669"/>
    <property type="project" value="InterPro"/>
</dbReference>
<name>A0A2M7FWU7_9BACT</name>
<dbReference type="InterPro" id="IPR011010">
    <property type="entry name" value="DNA_brk_join_enz"/>
</dbReference>
<protein>
    <recommendedName>
        <fullName evidence="2">Tyr recombinase domain-containing protein</fullName>
    </recommendedName>
</protein>
<feature type="domain" description="Tyr recombinase" evidence="2">
    <location>
        <begin position="147"/>
        <end position="327"/>
    </location>
</feature>
<dbReference type="CDD" id="cd00397">
    <property type="entry name" value="DNA_BRE_C"/>
    <property type="match status" value="1"/>
</dbReference>
<evidence type="ECO:0000259" key="2">
    <source>
        <dbReference type="PROSITE" id="PS51898"/>
    </source>
</evidence>
<comment type="caution">
    <text evidence="3">The sequence shown here is derived from an EMBL/GenBank/DDBJ whole genome shotgun (WGS) entry which is preliminary data.</text>
</comment>
<dbReference type="AlphaFoldDB" id="A0A2M7FWU7"/>
<dbReference type="PROSITE" id="PS51898">
    <property type="entry name" value="TYR_RECOMBINASE"/>
    <property type="match status" value="1"/>
</dbReference>
<dbReference type="GO" id="GO:0006310">
    <property type="term" value="P:DNA recombination"/>
    <property type="evidence" value="ECO:0007669"/>
    <property type="project" value="UniProtKB-KW"/>
</dbReference>
<dbReference type="GO" id="GO:0015074">
    <property type="term" value="P:DNA integration"/>
    <property type="evidence" value="ECO:0007669"/>
    <property type="project" value="InterPro"/>
</dbReference>
<reference evidence="3 4" key="1">
    <citation type="submission" date="2017-09" db="EMBL/GenBank/DDBJ databases">
        <title>Depth-based differentiation of microbial function through sediment-hosted aquifers and enrichment of novel symbionts in the deep terrestrial subsurface.</title>
        <authorList>
            <person name="Probst A.J."/>
            <person name="Ladd B."/>
            <person name="Jarett J.K."/>
            <person name="Geller-Mcgrath D.E."/>
            <person name="Sieber C.M."/>
            <person name="Emerson J.B."/>
            <person name="Anantharaman K."/>
            <person name="Thomas B.C."/>
            <person name="Malmstrom R."/>
            <person name="Stieglmeier M."/>
            <person name="Klingl A."/>
            <person name="Woyke T."/>
            <person name="Ryan C.M."/>
            <person name="Banfield J.F."/>
        </authorList>
    </citation>
    <scope>NUCLEOTIDE SEQUENCE [LARGE SCALE GENOMIC DNA]</scope>
    <source>
        <strain evidence="3">CG17_big_fil_post_rev_8_21_14_2_50_48_46</strain>
    </source>
</reference>
<evidence type="ECO:0000256" key="1">
    <source>
        <dbReference type="ARBA" id="ARBA00023172"/>
    </source>
</evidence>
<dbReference type="Pfam" id="PF00589">
    <property type="entry name" value="Phage_integrase"/>
    <property type="match status" value="1"/>
</dbReference>
<dbReference type="InterPro" id="IPR013762">
    <property type="entry name" value="Integrase-like_cat_sf"/>
</dbReference>
<dbReference type="EMBL" id="PFFQ01000067">
    <property type="protein sequence ID" value="PIW13652.1"/>
    <property type="molecule type" value="Genomic_DNA"/>
</dbReference>
<dbReference type="InterPro" id="IPR050090">
    <property type="entry name" value="Tyrosine_recombinase_XerCD"/>
</dbReference>
<evidence type="ECO:0000313" key="4">
    <source>
        <dbReference type="Proteomes" id="UP000231019"/>
    </source>
</evidence>